<evidence type="ECO:0000256" key="4">
    <source>
        <dbReference type="ARBA" id="ARBA00023054"/>
    </source>
</evidence>
<name>A0A8C2Y1C9_CAPHI</name>
<keyword evidence="5" id="KW-0496">Mitochondrion</keyword>
<dbReference type="GO" id="GO:0006974">
    <property type="term" value="P:DNA damage response"/>
    <property type="evidence" value="ECO:0007669"/>
    <property type="project" value="TreeGrafter"/>
</dbReference>
<dbReference type="InterPro" id="IPR042860">
    <property type="entry name" value="MIC25"/>
</dbReference>
<evidence type="ECO:0000256" key="12">
    <source>
        <dbReference type="SAM" id="MobiDB-lite"/>
    </source>
</evidence>
<dbReference type="GO" id="GO:0042407">
    <property type="term" value="P:cristae formation"/>
    <property type="evidence" value="ECO:0007669"/>
    <property type="project" value="TreeGrafter"/>
</dbReference>
<accession>A0A8C2Y1C9</accession>
<proteinExistence type="inferred from homology"/>
<keyword evidence="8" id="KW-0449">Lipoprotein</keyword>
<dbReference type="GO" id="GO:0061617">
    <property type="term" value="C:MICOS complex"/>
    <property type="evidence" value="ECO:0007669"/>
    <property type="project" value="InterPro"/>
</dbReference>
<dbReference type="AlphaFoldDB" id="A0A8C2Y1C9"/>
<keyword evidence="7" id="KW-1015">Disulfide bond</keyword>
<comment type="similarity">
    <text evidence="10">Belongs to the MICOS complex subunit Mic19 family. Metazoan Mic25 subfamily.</text>
</comment>
<evidence type="ECO:0000256" key="6">
    <source>
        <dbReference type="ARBA" id="ARBA00023136"/>
    </source>
</evidence>
<dbReference type="Pfam" id="PF05300">
    <property type="entry name" value="MIC19_MIC25"/>
    <property type="match status" value="1"/>
</dbReference>
<keyword evidence="6" id="KW-0472">Membrane</keyword>
<evidence type="ECO:0000313" key="13">
    <source>
        <dbReference type="Ensembl" id="ENSCHIP00010038005.1"/>
    </source>
</evidence>
<keyword evidence="4 11" id="KW-0175">Coiled coil</keyword>
<evidence type="ECO:0000256" key="1">
    <source>
        <dbReference type="ARBA" id="ARBA00002689"/>
    </source>
</evidence>
<sequence length="231" mass="25500">MGSAESREGRRASFGMDEEERVRVLQGIRLSENVVNRMKEPGQPSRVGPPAPPAAALGSSGGREKDSKPPRPDCSSGRGPPRVQVDPLERCDWEQPVLQDELVRVATADRQAAVKPRGVTLRCGEGGVDQEQQRLAQRARELESQEAELRRRDAFYKEQLGRLERQVLPRRLREGCLVCPAPSLSGLCLQNQQGELCDGARAGTQQVLITASFPPVDEVREEGRKPFSRVS</sequence>
<evidence type="ECO:0000256" key="9">
    <source>
        <dbReference type="ARBA" id="ARBA00034476"/>
    </source>
</evidence>
<evidence type="ECO:0000256" key="11">
    <source>
        <dbReference type="SAM" id="Coils"/>
    </source>
</evidence>
<feature type="compositionally biased region" description="Basic and acidic residues" evidence="12">
    <location>
        <begin position="1"/>
        <end position="11"/>
    </location>
</feature>
<feature type="coiled-coil region" evidence="11">
    <location>
        <begin position="128"/>
        <end position="159"/>
    </location>
</feature>
<comment type="subcellular location">
    <subcellularLocation>
        <location evidence="9">Mitochondrion inner membrane</location>
        <topology evidence="9">Lipid-anchor</topology>
    </subcellularLocation>
</comment>
<feature type="region of interest" description="Disordered" evidence="12">
    <location>
        <begin position="1"/>
        <end position="90"/>
    </location>
</feature>
<evidence type="ECO:0000256" key="8">
    <source>
        <dbReference type="ARBA" id="ARBA00023288"/>
    </source>
</evidence>
<dbReference type="Ensembl" id="ENSCHIT00010053235.1">
    <property type="protein sequence ID" value="ENSCHIP00010038005.1"/>
    <property type="gene ID" value="ENSCHIG00010028114.1"/>
</dbReference>
<evidence type="ECO:0000256" key="3">
    <source>
        <dbReference type="ARBA" id="ARBA00022792"/>
    </source>
</evidence>
<feature type="compositionally biased region" description="Basic and acidic residues" evidence="12">
    <location>
        <begin position="62"/>
        <end position="71"/>
    </location>
</feature>
<keyword evidence="2" id="KW-0519">Myristate</keyword>
<evidence type="ECO:0008006" key="14">
    <source>
        <dbReference type="Google" id="ProtNLM"/>
    </source>
</evidence>
<dbReference type="PANTHER" id="PTHR47609:SF1">
    <property type="entry name" value="MICOS COMPLEX SUBUNIT MIC25"/>
    <property type="match status" value="1"/>
</dbReference>
<evidence type="ECO:0000256" key="2">
    <source>
        <dbReference type="ARBA" id="ARBA00022707"/>
    </source>
</evidence>
<dbReference type="InterPro" id="IPR007964">
    <property type="entry name" value="MIC19/MIC25"/>
</dbReference>
<keyword evidence="3" id="KW-0999">Mitochondrion inner membrane</keyword>
<reference evidence="13" key="2">
    <citation type="submission" date="2025-08" db="UniProtKB">
        <authorList>
            <consortium name="Ensembl"/>
        </authorList>
    </citation>
    <scope>IDENTIFICATION</scope>
</reference>
<dbReference type="PANTHER" id="PTHR47609">
    <property type="entry name" value="MICOS COMPLEX SUBUNIT MIC25"/>
    <property type="match status" value="1"/>
</dbReference>
<evidence type="ECO:0000256" key="5">
    <source>
        <dbReference type="ARBA" id="ARBA00023128"/>
    </source>
</evidence>
<evidence type="ECO:0000256" key="10">
    <source>
        <dbReference type="ARBA" id="ARBA00034480"/>
    </source>
</evidence>
<organism evidence="13">
    <name type="scientific">Capra hircus</name>
    <name type="common">Goat</name>
    <dbReference type="NCBI Taxonomy" id="9925"/>
    <lineage>
        <taxon>Eukaryota</taxon>
        <taxon>Metazoa</taxon>
        <taxon>Chordata</taxon>
        <taxon>Craniata</taxon>
        <taxon>Vertebrata</taxon>
        <taxon>Euteleostomi</taxon>
        <taxon>Mammalia</taxon>
        <taxon>Eutheria</taxon>
        <taxon>Laurasiatheria</taxon>
        <taxon>Artiodactyla</taxon>
        <taxon>Ruminantia</taxon>
        <taxon>Pecora</taxon>
        <taxon>Bovidae</taxon>
        <taxon>Caprinae</taxon>
        <taxon>Capra</taxon>
    </lineage>
</organism>
<evidence type="ECO:0000256" key="7">
    <source>
        <dbReference type="ARBA" id="ARBA00023157"/>
    </source>
</evidence>
<protein>
    <recommendedName>
        <fullName evidence="14">MICOS complex subunit MIC25</fullName>
    </recommendedName>
</protein>
<reference evidence="13" key="1">
    <citation type="submission" date="2019-03" db="EMBL/GenBank/DDBJ databases">
        <title>Genome sequencing and reference-guided assembly of Black Bengal Goat (Capra hircus).</title>
        <authorList>
            <person name="Siddiki A.Z."/>
            <person name="Baten A."/>
            <person name="Billah M."/>
            <person name="Alam M.A.U."/>
            <person name="Shawrob K.S.M."/>
            <person name="Saha S."/>
            <person name="Chowdhury M."/>
            <person name="Rahman A.H."/>
            <person name="Stear M."/>
            <person name="Miah G."/>
            <person name="Das G.B."/>
            <person name="Hossain M.M."/>
            <person name="Kumkum M."/>
            <person name="Islam M.S."/>
            <person name="Mollah A.M."/>
            <person name="Ahsan A."/>
            <person name="Tusar F."/>
            <person name="Khan M.K.I."/>
        </authorList>
    </citation>
    <scope>NUCLEOTIDE SEQUENCE [LARGE SCALE GENOMIC DNA]</scope>
</reference>
<comment type="function">
    <text evidence="1">Component of the MICOS complex, a large protein complex of the mitochondrial inner membrane that plays crucial roles in the maintenance of crista junctions, inner membrane architecture, and formation of contact sites to the outer membrane.</text>
</comment>